<evidence type="ECO:0000313" key="3">
    <source>
        <dbReference type="Proteomes" id="UP000010798"/>
    </source>
</evidence>
<dbReference type="HOGENOM" id="CLU_2371250_0_0_0"/>
<reference evidence="2 3" key="1">
    <citation type="submission" date="2012-02" db="EMBL/GenBank/DDBJ databases">
        <title>Complete sequence of chromosome of Singulisphaera acidiphila DSM 18658.</title>
        <authorList>
            <consortium name="US DOE Joint Genome Institute (JGI-PGF)"/>
            <person name="Lucas S."/>
            <person name="Copeland A."/>
            <person name="Lapidus A."/>
            <person name="Glavina del Rio T."/>
            <person name="Dalin E."/>
            <person name="Tice H."/>
            <person name="Bruce D."/>
            <person name="Goodwin L."/>
            <person name="Pitluck S."/>
            <person name="Peters L."/>
            <person name="Ovchinnikova G."/>
            <person name="Chertkov O."/>
            <person name="Kyrpides N."/>
            <person name="Mavromatis K."/>
            <person name="Ivanova N."/>
            <person name="Brettin T."/>
            <person name="Detter J.C."/>
            <person name="Han C."/>
            <person name="Larimer F."/>
            <person name="Land M."/>
            <person name="Hauser L."/>
            <person name="Markowitz V."/>
            <person name="Cheng J.-F."/>
            <person name="Hugenholtz P."/>
            <person name="Woyke T."/>
            <person name="Wu D."/>
            <person name="Tindall B."/>
            <person name="Pomrenke H."/>
            <person name="Brambilla E."/>
            <person name="Klenk H.-P."/>
            <person name="Eisen J.A."/>
        </authorList>
    </citation>
    <scope>NUCLEOTIDE SEQUENCE [LARGE SCALE GENOMIC DNA]</scope>
    <source>
        <strain evidence="3">ATCC BAA-1392 / DSM 18658 / VKM B-2454 / MOB10</strain>
    </source>
</reference>
<dbReference type="Proteomes" id="UP000010798">
    <property type="component" value="Chromosome"/>
</dbReference>
<proteinExistence type="predicted"/>
<feature type="region of interest" description="Disordered" evidence="1">
    <location>
        <begin position="65"/>
        <end position="95"/>
    </location>
</feature>
<evidence type="ECO:0000256" key="1">
    <source>
        <dbReference type="SAM" id="MobiDB-lite"/>
    </source>
</evidence>
<organism evidence="2 3">
    <name type="scientific">Singulisphaera acidiphila (strain ATCC BAA-1392 / DSM 18658 / VKM B-2454 / MOB10)</name>
    <dbReference type="NCBI Taxonomy" id="886293"/>
    <lineage>
        <taxon>Bacteria</taxon>
        <taxon>Pseudomonadati</taxon>
        <taxon>Planctomycetota</taxon>
        <taxon>Planctomycetia</taxon>
        <taxon>Isosphaerales</taxon>
        <taxon>Isosphaeraceae</taxon>
        <taxon>Singulisphaera</taxon>
    </lineage>
</organism>
<sequence length="95" mass="10211">MERTVTVRTELESILVEQALAMARELEAVTDAAPDGQVLAVGELTAVRLGRELTRVALESALQQQAQAAEKKGLPAEPAPAAAVARSRTRRPRRP</sequence>
<dbReference type="AlphaFoldDB" id="L0DAY4"/>
<evidence type="ECO:0000313" key="2">
    <source>
        <dbReference type="EMBL" id="AGA26382.1"/>
    </source>
</evidence>
<protein>
    <submittedName>
        <fullName evidence="2">Uncharacterized protein</fullName>
    </submittedName>
</protein>
<accession>L0DAY4</accession>
<name>L0DAY4_SINAD</name>
<feature type="compositionally biased region" description="Low complexity" evidence="1">
    <location>
        <begin position="75"/>
        <end position="86"/>
    </location>
</feature>
<dbReference type="EMBL" id="CP003364">
    <property type="protein sequence ID" value="AGA26382.1"/>
    <property type="molecule type" value="Genomic_DNA"/>
</dbReference>
<gene>
    <name evidence="2" type="ordered locus">Sinac_2037</name>
</gene>
<dbReference type="STRING" id="886293.Sinac_2037"/>
<dbReference type="KEGG" id="saci:Sinac_2037"/>
<keyword evidence="3" id="KW-1185">Reference proteome</keyword>